<evidence type="ECO:0000313" key="9">
    <source>
        <dbReference type="EMBL" id="BCK76598.1"/>
    </source>
</evidence>
<evidence type="ECO:0000256" key="6">
    <source>
        <dbReference type="RuleBase" id="RU000320"/>
    </source>
</evidence>
<evidence type="ECO:0000256" key="2">
    <source>
        <dbReference type="ARBA" id="ARBA00009025"/>
    </source>
</evidence>
<dbReference type="EMBL" id="AP023410">
    <property type="protein sequence ID" value="BCK76598.1"/>
    <property type="molecule type" value="Genomic_DNA"/>
</dbReference>
<comment type="subcellular location">
    <subcellularLocation>
        <location evidence="1">Endomembrane system</location>
        <topology evidence="1">Multi-pass membrane protein</topology>
    </subcellularLocation>
    <subcellularLocation>
        <location evidence="6">Membrane</location>
        <topology evidence="6">Multi-pass membrane protein</topology>
    </subcellularLocation>
</comment>
<dbReference type="GO" id="GO:0048039">
    <property type="term" value="F:ubiquinone binding"/>
    <property type="evidence" value="ECO:0007669"/>
    <property type="project" value="TreeGrafter"/>
</dbReference>
<keyword evidence="4 7" id="KW-1133">Transmembrane helix</keyword>
<comment type="similarity">
    <text evidence="2">Belongs to the complex I subunit 4 family.</text>
</comment>
<dbReference type="PRINTS" id="PR01437">
    <property type="entry name" value="NUOXDRDTASE4"/>
</dbReference>
<dbReference type="Pfam" id="PF00361">
    <property type="entry name" value="Proton_antipo_M"/>
    <property type="match status" value="1"/>
</dbReference>
<feature type="transmembrane region" description="Helical" evidence="7">
    <location>
        <begin position="235"/>
        <end position="257"/>
    </location>
</feature>
<dbReference type="GO" id="GO:0008137">
    <property type="term" value="F:NADH dehydrogenase (ubiquinone) activity"/>
    <property type="evidence" value="ECO:0007669"/>
    <property type="project" value="InterPro"/>
</dbReference>
<evidence type="ECO:0000256" key="5">
    <source>
        <dbReference type="ARBA" id="ARBA00023136"/>
    </source>
</evidence>
<feature type="transmembrane region" description="Helical" evidence="7">
    <location>
        <begin position="193"/>
        <end position="215"/>
    </location>
</feature>
<reference evidence="9 10" key="1">
    <citation type="journal article" date="2011" name="Microbiology">
        <title>Transcriptome response to different carbon sources in Acetobacter aceti.</title>
        <authorList>
            <person name="Sakurai K."/>
            <person name="Arai H."/>
            <person name="Ishii M."/>
            <person name="Igarashi Y."/>
        </authorList>
    </citation>
    <scope>NUCLEOTIDE SEQUENCE [LARGE SCALE GENOMIC DNA]</scope>
    <source>
        <strain evidence="9 10">NBRC 14818</strain>
    </source>
</reference>
<feature type="transmembrane region" description="Helical" evidence="7">
    <location>
        <begin position="23"/>
        <end position="47"/>
    </location>
</feature>
<evidence type="ECO:0000256" key="4">
    <source>
        <dbReference type="ARBA" id="ARBA00022989"/>
    </source>
</evidence>
<keyword evidence="10" id="KW-1185">Reference proteome</keyword>
<dbReference type="PANTHER" id="PTHR43507">
    <property type="entry name" value="NADH-UBIQUINONE OXIDOREDUCTASE CHAIN 4"/>
    <property type="match status" value="1"/>
</dbReference>
<feature type="transmembrane region" description="Helical" evidence="7">
    <location>
        <begin position="299"/>
        <end position="320"/>
    </location>
</feature>
<evidence type="ECO:0000256" key="1">
    <source>
        <dbReference type="ARBA" id="ARBA00004127"/>
    </source>
</evidence>
<evidence type="ECO:0000259" key="8">
    <source>
        <dbReference type="Pfam" id="PF00361"/>
    </source>
</evidence>
<proteinExistence type="inferred from homology"/>
<feature type="transmembrane region" description="Helical" evidence="7">
    <location>
        <begin position="358"/>
        <end position="378"/>
    </location>
</feature>
<evidence type="ECO:0000256" key="7">
    <source>
        <dbReference type="SAM" id="Phobius"/>
    </source>
</evidence>
<feature type="transmembrane region" description="Helical" evidence="7">
    <location>
        <begin position="327"/>
        <end position="346"/>
    </location>
</feature>
<dbReference type="GO" id="GO:0003954">
    <property type="term" value="F:NADH dehydrogenase activity"/>
    <property type="evidence" value="ECO:0007669"/>
    <property type="project" value="TreeGrafter"/>
</dbReference>
<dbReference type="NCBIfam" id="TIGR01972">
    <property type="entry name" value="NDH_I_M"/>
    <property type="match status" value="1"/>
</dbReference>
<dbReference type="InterPro" id="IPR010227">
    <property type="entry name" value="NADH_Q_OxRdtase_chainM/4"/>
</dbReference>
<feature type="transmembrane region" description="Helical" evidence="7">
    <location>
        <begin position="59"/>
        <end position="80"/>
    </location>
</feature>
<dbReference type="InterPro" id="IPR001750">
    <property type="entry name" value="ND/Mrp_TM"/>
</dbReference>
<feature type="transmembrane region" description="Helical" evidence="7">
    <location>
        <begin position="474"/>
        <end position="491"/>
    </location>
</feature>
<protein>
    <submittedName>
        <fullName evidence="9">NADH-quinone oxidoreductase subunit M</fullName>
    </submittedName>
</protein>
<feature type="transmembrane region" description="Helical" evidence="7">
    <location>
        <begin position="109"/>
        <end position="130"/>
    </location>
</feature>
<dbReference type="GO" id="GO:0042773">
    <property type="term" value="P:ATP synthesis coupled electron transport"/>
    <property type="evidence" value="ECO:0007669"/>
    <property type="project" value="InterPro"/>
</dbReference>
<evidence type="ECO:0000256" key="3">
    <source>
        <dbReference type="ARBA" id="ARBA00022692"/>
    </source>
</evidence>
<feature type="domain" description="NADH:quinone oxidoreductase/Mrp antiporter transmembrane" evidence="8">
    <location>
        <begin position="157"/>
        <end position="441"/>
    </location>
</feature>
<accession>A0AB33IHQ4</accession>
<keyword evidence="3 6" id="KW-0812">Transmembrane</keyword>
<dbReference type="Proteomes" id="UP000516424">
    <property type="component" value="Chromosome"/>
</dbReference>
<name>A0AB33IHQ4_ACEAC</name>
<gene>
    <name evidence="9" type="primary">nuoM3</name>
    <name evidence="9" type="ORF">EMQ_2204</name>
</gene>
<feature type="transmembrane region" description="Helical" evidence="7">
    <location>
        <begin position="161"/>
        <end position="181"/>
    </location>
</feature>
<dbReference type="GO" id="GO:0016020">
    <property type="term" value="C:membrane"/>
    <property type="evidence" value="ECO:0007669"/>
    <property type="project" value="UniProtKB-SubCell"/>
</dbReference>
<sequence>MTGRRKFGALRFPQNYRTEPCEYAVHPILLTLVTYLPLLGGLAILLAKGAPETADRTGRWIALWTSLAVLALSVVMWTGFDPQIPGAQYETQLAWMPNFGISYHTGVDGVSLVFVLLTAFLTPLSIGAGWRSVQGRACDFMAAVMFLETALMGLFSALDLVVFYMFYEATLIPASLMIGVWGGPKRIWASLQFFLFTFGGSLFMLVALVAMWNMAGTTDIPALMQGHFSLSVQCWLLMAFVIAFGVKLPLFPLHAWLPDAYTEAPTPTTALLSGVLSKTGAYGLLRFGVLMFPDAVHQFAPWILPLGVIAIIYAAFIAFAQKDMKKVIAYSSFSHMGMIAVGLFTLNAEGVDGAIYQMLSHGVVIAALFFCVAAIAWRAETRDISALGGVAFRMPALASLAMLFTMANVGLPGTGSFVGELLVLMGAIHVSFWLALLAGTTMIMGAVYMLALYRDVIFGSVKGTVSLLRDLTPAEMMVLVPLAVVTLWMGVHPASFTSLFDPVIVHALGAPNQEALAHTAHQLVAAR</sequence>
<dbReference type="GO" id="GO:0012505">
    <property type="term" value="C:endomembrane system"/>
    <property type="evidence" value="ECO:0007669"/>
    <property type="project" value="UniProtKB-SubCell"/>
</dbReference>
<dbReference type="PANTHER" id="PTHR43507:SF1">
    <property type="entry name" value="NADH-UBIQUINONE OXIDOREDUCTASE CHAIN 4"/>
    <property type="match status" value="1"/>
</dbReference>
<dbReference type="GO" id="GO:0015990">
    <property type="term" value="P:electron transport coupled proton transport"/>
    <property type="evidence" value="ECO:0007669"/>
    <property type="project" value="TreeGrafter"/>
</dbReference>
<dbReference type="AlphaFoldDB" id="A0AB33IHQ4"/>
<dbReference type="InterPro" id="IPR003918">
    <property type="entry name" value="NADH_UbQ_OxRdtase"/>
</dbReference>
<feature type="transmembrane region" description="Helical" evidence="7">
    <location>
        <begin position="431"/>
        <end position="453"/>
    </location>
</feature>
<keyword evidence="5 7" id="KW-0472">Membrane</keyword>
<evidence type="ECO:0000313" key="10">
    <source>
        <dbReference type="Proteomes" id="UP000516424"/>
    </source>
</evidence>
<feature type="transmembrane region" description="Helical" evidence="7">
    <location>
        <begin position="390"/>
        <end position="411"/>
    </location>
</feature>
<organism evidence="9 10">
    <name type="scientific">Acetobacter aceti NBRC 14818</name>
    <dbReference type="NCBI Taxonomy" id="887700"/>
    <lineage>
        <taxon>Bacteria</taxon>
        <taxon>Pseudomonadati</taxon>
        <taxon>Pseudomonadota</taxon>
        <taxon>Alphaproteobacteria</taxon>
        <taxon>Acetobacterales</taxon>
        <taxon>Acetobacteraceae</taxon>
        <taxon>Acetobacter</taxon>
        <taxon>Acetobacter subgen. Acetobacter</taxon>
    </lineage>
</organism>